<keyword evidence="4" id="KW-1185">Reference proteome</keyword>
<feature type="domain" description="AAA+ ATPase" evidence="2">
    <location>
        <begin position="672"/>
        <end position="1016"/>
    </location>
</feature>
<organism evidence="3 4">
    <name type="scientific">Mangrovihabitans endophyticus</name>
    <dbReference type="NCBI Taxonomy" id="1751298"/>
    <lineage>
        <taxon>Bacteria</taxon>
        <taxon>Bacillati</taxon>
        <taxon>Actinomycetota</taxon>
        <taxon>Actinomycetes</taxon>
        <taxon>Micromonosporales</taxon>
        <taxon>Micromonosporaceae</taxon>
        <taxon>Mangrovihabitans</taxon>
    </lineage>
</organism>
<evidence type="ECO:0000313" key="3">
    <source>
        <dbReference type="EMBL" id="GGK88881.1"/>
    </source>
</evidence>
<dbReference type="PANTHER" id="PTHR30121">
    <property type="entry name" value="UNCHARACTERIZED PROTEIN YJGR-RELATED"/>
    <property type="match status" value="1"/>
</dbReference>
<protein>
    <submittedName>
        <fullName evidence="3">ATPase</fullName>
    </submittedName>
</protein>
<dbReference type="Gene3D" id="3.40.50.300">
    <property type="entry name" value="P-loop containing nucleotide triphosphate hydrolases"/>
    <property type="match status" value="2"/>
</dbReference>
<dbReference type="Pfam" id="PF01935">
    <property type="entry name" value="DUF87"/>
    <property type="match status" value="1"/>
</dbReference>
<feature type="domain" description="AAA+ ATPase" evidence="2">
    <location>
        <begin position="58"/>
        <end position="532"/>
    </location>
</feature>
<dbReference type="InterPro" id="IPR051162">
    <property type="entry name" value="T4SS_component"/>
</dbReference>
<dbReference type="AlphaFoldDB" id="A0A8J3BZI7"/>
<dbReference type="CDD" id="cd01127">
    <property type="entry name" value="TrwB_TraG_TraD_VirD4"/>
    <property type="match status" value="1"/>
</dbReference>
<dbReference type="RefSeq" id="WP_229715766.1">
    <property type="nucleotide sequence ID" value="NZ_BMMX01000007.1"/>
</dbReference>
<name>A0A8J3BZI7_9ACTN</name>
<evidence type="ECO:0000256" key="1">
    <source>
        <dbReference type="SAM" id="MobiDB-lite"/>
    </source>
</evidence>
<reference evidence="3" key="1">
    <citation type="journal article" date="2014" name="Int. J. Syst. Evol. Microbiol.">
        <title>Complete genome sequence of Corynebacterium casei LMG S-19264T (=DSM 44701T), isolated from a smear-ripened cheese.</title>
        <authorList>
            <consortium name="US DOE Joint Genome Institute (JGI-PGF)"/>
            <person name="Walter F."/>
            <person name="Albersmeier A."/>
            <person name="Kalinowski J."/>
            <person name="Ruckert C."/>
        </authorList>
    </citation>
    <scope>NUCLEOTIDE SEQUENCE</scope>
    <source>
        <strain evidence="3">CGMCC 4.7299</strain>
    </source>
</reference>
<reference evidence="3" key="2">
    <citation type="submission" date="2020-09" db="EMBL/GenBank/DDBJ databases">
        <authorList>
            <person name="Sun Q."/>
            <person name="Zhou Y."/>
        </authorList>
    </citation>
    <scope>NUCLEOTIDE SEQUENCE</scope>
    <source>
        <strain evidence="3">CGMCC 4.7299</strain>
    </source>
</reference>
<dbReference type="Proteomes" id="UP000656042">
    <property type="component" value="Unassembled WGS sequence"/>
</dbReference>
<comment type="caution">
    <text evidence="3">The sequence shown here is derived from an EMBL/GenBank/DDBJ whole genome shotgun (WGS) entry which is preliminary data.</text>
</comment>
<accession>A0A8J3BZI7</accession>
<dbReference type="EMBL" id="BMMX01000007">
    <property type="protein sequence ID" value="GGK88881.1"/>
    <property type="molecule type" value="Genomic_DNA"/>
</dbReference>
<dbReference type="PANTHER" id="PTHR30121:SF6">
    <property type="entry name" value="SLR6007 PROTEIN"/>
    <property type="match status" value="1"/>
</dbReference>
<dbReference type="InterPro" id="IPR003593">
    <property type="entry name" value="AAA+_ATPase"/>
</dbReference>
<sequence>MIEPRERQALNELRRLDWAPTQDDVWSRLDFHIDGLNGDVGAAVVRAYEGAEKSTGASPVGLVVHGRHGAGKTHLIRWAREQVQQRHHGYFFLMGITDGKSFWPSVVSALLRGLHRSGSYRHPQLAVLLERLSEIAGIPNDLRLRVRGDNSLTPEALDHFISAFRRSEPEVGRECRHTLRTLVMLASSDESANDLAENWLTSAQEETSVGLERWGVPRTVAPPQQVAGELSRIIACTGATLFAVDQIDPVFAQARTSAVDDGSGRTVDDGSGRTVDEPVELAADLGHGLMQMREVLSRTVTVVACLLTSWNLIERNAVASVGGRFRAETRLARLPSAEIAAELVAGRFAPYFEMAGFTPPYPTWPVVPEAFRSAPGFTPRGLLQRVDEHVRACLAADEVVPLTDLDQAEPKPVRAAAATPSTRLSVLDERLARLREEATVDAALAPATEDREMSRLLVAGLRAWTFEQGERRGRYGVQAGEDGNPSMHAWLRETLDEDTEDEAHWSFRALSHPNALAVQARLRRLLSFVNLDPAITKRHAVLLRNAAWPNGKVSQRMKQDYLNRGGMLTAVSTDDLRTFAALAKLLDEHDPALPDWLQARRPAGTTALFTKIFGPPPDDGAVEKPEPEPLRGPVESSVAAAPESFQDRGGDDLDLGTATDTGEPVRAPLESLRKHAVIFAGSGSGKTVLIRRLIEECALHGVSAIVLDPNNDLARLGDAWPEPPKTWRPGDADLAATYLDGTDVVVWTPRRTAGRPVSFQPLPDFAAVLDETDEFGLALDTAVAALAPRARMAGNTAKADRGRAVLRQALDYFARTRNGDLSRFVDLLGDLPEGAASLGRARELAADMSETLRAAMVNDPMFGGAGETLDPGALLTPAPGKRARISVVSLIGLPNDEHRQSFVNQLQMALFAWIKQHPAGDRPLGGLFVMDEAQTFVPSGPMTACTESTLALASQARKYGLGLIFATQAPKGIHNRVIGNAATQFYGFLNSPVQIAAAREIASAKGSAVLEIARLEAGQFYAVGEGTPFRKVSVPMCLSYHPASALSTEEVLARARAEPGHHGRTKE</sequence>
<proteinExistence type="predicted"/>
<dbReference type="InterPro" id="IPR002789">
    <property type="entry name" value="HerA_central"/>
</dbReference>
<evidence type="ECO:0000259" key="2">
    <source>
        <dbReference type="SMART" id="SM00382"/>
    </source>
</evidence>
<gene>
    <name evidence="3" type="ORF">GCM10012284_23680</name>
</gene>
<dbReference type="InterPro" id="IPR027417">
    <property type="entry name" value="P-loop_NTPase"/>
</dbReference>
<feature type="region of interest" description="Disordered" evidence="1">
    <location>
        <begin position="612"/>
        <end position="662"/>
    </location>
</feature>
<evidence type="ECO:0000313" key="4">
    <source>
        <dbReference type="Proteomes" id="UP000656042"/>
    </source>
</evidence>
<dbReference type="SMART" id="SM00382">
    <property type="entry name" value="AAA"/>
    <property type="match status" value="2"/>
</dbReference>
<dbReference type="SUPFAM" id="SSF52540">
    <property type="entry name" value="P-loop containing nucleoside triphosphate hydrolases"/>
    <property type="match status" value="1"/>
</dbReference>